<evidence type="ECO:0000313" key="4">
    <source>
        <dbReference type="EMBL" id="CCA27045.1"/>
    </source>
</evidence>
<dbReference type="CDD" id="cd01770">
    <property type="entry name" value="UBX_UBXN2"/>
    <property type="match status" value="1"/>
</dbReference>
<dbReference type="GO" id="GO:0061025">
    <property type="term" value="P:membrane fusion"/>
    <property type="evidence" value="ECO:0007669"/>
    <property type="project" value="TreeGrafter"/>
</dbReference>
<dbReference type="Gene3D" id="3.10.20.90">
    <property type="entry name" value="Phosphatidylinositol 3-kinase Catalytic Subunit, Chain A, domain 1"/>
    <property type="match status" value="1"/>
</dbReference>
<dbReference type="Gene3D" id="3.30.420.210">
    <property type="entry name" value="SEP domain"/>
    <property type="match status" value="1"/>
</dbReference>
<dbReference type="InterPro" id="IPR001012">
    <property type="entry name" value="UBX_dom"/>
</dbReference>
<dbReference type="InterPro" id="IPR029071">
    <property type="entry name" value="Ubiquitin-like_domsf"/>
</dbReference>
<dbReference type="SMART" id="SM00553">
    <property type="entry name" value="SEP"/>
    <property type="match status" value="1"/>
</dbReference>
<dbReference type="SUPFAM" id="SSF102848">
    <property type="entry name" value="NSFL1 (p97 ATPase) cofactor p47, SEP domain"/>
    <property type="match status" value="1"/>
</dbReference>
<dbReference type="SUPFAM" id="SSF54236">
    <property type="entry name" value="Ubiquitin-like"/>
    <property type="match status" value="1"/>
</dbReference>
<dbReference type="GO" id="GO:0043130">
    <property type="term" value="F:ubiquitin binding"/>
    <property type="evidence" value="ECO:0007669"/>
    <property type="project" value="TreeGrafter"/>
</dbReference>
<dbReference type="InterPro" id="IPR012989">
    <property type="entry name" value="SEP_domain"/>
</dbReference>
<dbReference type="AlphaFoldDB" id="F0WZW6"/>
<dbReference type="EMBL" id="FR824489">
    <property type="protein sequence ID" value="CCA27045.1"/>
    <property type="molecule type" value="Genomic_DNA"/>
</dbReference>
<dbReference type="PANTHER" id="PTHR23333">
    <property type="entry name" value="UBX DOMAIN CONTAINING PROTEIN"/>
    <property type="match status" value="1"/>
</dbReference>
<sequence length="263" mass="28519">MVNIVSLSSLRRDDENDEDHRQPNAYYAGGTHHGGGSGLSVIGPGNGERADHISSIIARAQAMSNSESGASAQPNHVITFYRNGFTVNGGAYRRRDDPENRPFLEAIEQGMVPMELEADDRSQHVDISLIDKRQEEYQAPPPPQYTAFSGEGQAMGDAASGEGTIFNRVNVSAAERPVVDDKEPVTTLQIRLHNGTRLQSTLNLAHTMRDVHAIIEINGSGDQPYILLGGFPPRPLIVNLEDTIEQAGLKGAALTQKLVNNSK</sequence>
<gene>
    <name evidence="4" type="primary">AlNc14C446G11707</name>
    <name evidence="4" type="ORF">ALNC14_131890</name>
</gene>
<evidence type="ECO:0000259" key="2">
    <source>
        <dbReference type="PROSITE" id="PS50033"/>
    </source>
</evidence>
<dbReference type="GO" id="GO:0043161">
    <property type="term" value="P:proteasome-mediated ubiquitin-dependent protein catabolic process"/>
    <property type="evidence" value="ECO:0007669"/>
    <property type="project" value="TreeGrafter"/>
</dbReference>
<evidence type="ECO:0000256" key="1">
    <source>
        <dbReference type="SAM" id="MobiDB-lite"/>
    </source>
</evidence>
<dbReference type="PROSITE" id="PS50033">
    <property type="entry name" value="UBX"/>
    <property type="match status" value="1"/>
</dbReference>
<dbReference type="Pfam" id="PF00789">
    <property type="entry name" value="UBX"/>
    <property type="match status" value="1"/>
</dbReference>
<dbReference type="GO" id="GO:0031468">
    <property type="term" value="P:nuclear membrane reassembly"/>
    <property type="evidence" value="ECO:0007669"/>
    <property type="project" value="TreeGrafter"/>
</dbReference>
<dbReference type="SMART" id="SM00166">
    <property type="entry name" value="UBX"/>
    <property type="match status" value="1"/>
</dbReference>
<feature type="domain" description="SEP" evidence="3">
    <location>
        <begin position="73"/>
        <end position="138"/>
    </location>
</feature>
<organism evidence="4">
    <name type="scientific">Albugo laibachii Nc14</name>
    <dbReference type="NCBI Taxonomy" id="890382"/>
    <lineage>
        <taxon>Eukaryota</taxon>
        <taxon>Sar</taxon>
        <taxon>Stramenopiles</taxon>
        <taxon>Oomycota</taxon>
        <taxon>Peronosporomycetes</taxon>
        <taxon>Albuginales</taxon>
        <taxon>Albuginaceae</taxon>
        <taxon>Albugo</taxon>
    </lineage>
</organism>
<protein>
    <submittedName>
        <fullName evidence="4">Uncharacterized protein AlNc14C446G11707</fullName>
    </submittedName>
</protein>
<dbReference type="GO" id="GO:0005829">
    <property type="term" value="C:cytosol"/>
    <property type="evidence" value="ECO:0007669"/>
    <property type="project" value="TreeGrafter"/>
</dbReference>
<feature type="region of interest" description="Disordered" evidence="1">
    <location>
        <begin position="1"/>
        <end position="47"/>
    </location>
</feature>
<reference evidence="4" key="1">
    <citation type="journal article" date="2011" name="PLoS Biol.">
        <title>Gene gain and loss during evolution of obligate parasitism in the white rust pathogen of Arabidopsis thaliana.</title>
        <authorList>
            <person name="Kemen E."/>
            <person name="Gardiner A."/>
            <person name="Schultz-Larsen T."/>
            <person name="Kemen A.C."/>
            <person name="Balmuth A.L."/>
            <person name="Robert-Seilaniantz A."/>
            <person name="Bailey K."/>
            <person name="Holub E."/>
            <person name="Studholme D.J."/>
            <person name="Maclean D."/>
            <person name="Jones J.D."/>
        </authorList>
    </citation>
    <scope>NUCLEOTIDE SEQUENCE</scope>
</reference>
<dbReference type="HOGENOM" id="CLU_029402_3_0_1"/>
<feature type="domain" description="UBX" evidence="2">
    <location>
        <begin position="181"/>
        <end position="257"/>
    </location>
</feature>
<name>F0WZW6_9STRA</name>
<dbReference type="PROSITE" id="PS51399">
    <property type="entry name" value="SEP"/>
    <property type="match status" value="1"/>
</dbReference>
<dbReference type="PANTHER" id="PTHR23333:SF20">
    <property type="entry name" value="NSFL1 COFACTOR P47"/>
    <property type="match status" value="1"/>
</dbReference>
<dbReference type="GO" id="GO:0005634">
    <property type="term" value="C:nucleus"/>
    <property type="evidence" value="ECO:0007669"/>
    <property type="project" value="TreeGrafter"/>
</dbReference>
<evidence type="ECO:0000259" key="3">
    <source>
        <dbReference type="PROSITE" id="PS51399"/>
    </source>
</evidence>
<reference evidence="4" key="2">
    <citation type="submission" date="2011-02" db="EMBL/GenBank/DDBJ databases">
        <authorList>
            <person name="MacLean D."/>
        </authorList>
    </citation>
    <scope>NUCLEOTIDE SEQUENCE</scope>
</reference>
<feature type="compositionally biased region" description="Basic and acidic residues" evidence="1">
    <location>
        <begin position="10"/>
        <end position="22"/>
    </location>
</feature>
<accession>F0WZW6</accession>
<dbReference type="GO" id="GO:0000045">
    <property type="term" value="P:autophagosome assembly"/>
    <property type="evidence" value="ECO:0007669"/>
    <property type="project" value="TreeGrafter"/>
</dbReference>
<dbReference type="Pfam" id="PF08059">
    <property type="entry name" value="SEP"/>
    <property type="match status" value="1"/>
</dbReference>
<dbReference type="InterPro" id="IPR036241">
    <property type="entry name" value="NSFL1C_SEP_dom_sf"/>
</dbReference>
<dbReference type="GO" id="GO:0007030">
    <property type="term" value="P:Golgi organization"/>
    <property type="evidence" value="ECO:0007669"/>
    <property type="project" value="TreeGrafter"/>
</dbReference>
<proteinExistence type="predicted"/>